<comment type="caution">
    <text evidence="2">The sequence shown here is derived from an EMBL/GenBank/DDBJ whole genome shotgun (WGS) entry which is preliminary data.</text>
</comment>
<evidence type="ECO:0000313" key="3">
    <source>
        <dbReference type="Proteomes" id="UP000626092"/>
    </source>
</evidence>
<dbReference type="InterPro" id="IPR050796">
    <property type="entry name" value="SCF_F-box_component"/>
</dbReference>
<gene>
    <name evidence="2" type="ORF">RHSIM_Rhsim09G0013900</name>
</gene>
<evidence type="ECO:0000313" key="2">
    <source>
        <dbReference type="EMBL" id="KAF7132958.1"/>
    </source>
</evidence>
<dbReference type="NCBIfam" id="TIGR01640">
    <property type="entry name" value="F_box_assoc_1"/>
    <property type="match status" value="2"/>
</dbReference>
<dbReference type="SUPFAM" id="SSF81383">
    <property type="entry name" value="F-box domain"/>
    <property type="match status" value="1"/>
</dbReference>
<reference evidence="2" key="1">
    <citation type="submission" date="2019-11" db="EMBL/GenBank/DDBJ databases">
        <authorList>
            <person name="Liu Y."/>
            <person name="Hou J."/>
            <person name="Li T.-Q."/>
            <person name="Guan C.-H."/>
            <person name="Wu X."/>
            <person name="Wu H.-Z."/>
            <person name="Ling F."/>
            <person name="Zhang R."/>
            <person name="Shi X.-G."/>
            <person name="Ren J.-P."/>
            <person name="Chen E.-F."/>
            <person name="Sun J.-M."/>
        </authorList>
    </citation>
    <scope>NUCLEOTIDE SEQUENCE</scope>
    <source>
        <strain evidence="2">Adult_tree_wgs_1</strain>
        <tissue evidence="2">Leaves</tissue>
    </source>
</reference>
<sequence length="761" mass="87276">MSEFKSLPVETMTDILIRLPVESLGHCMCVCKSWRSLIADPFFINKQLLINRQGCSTDINNPCFLLNSCKVSGDKVCYSLRCCKTFTEQKQLKVPNVIEGCPYMIIASCNGLLCLLMLSRVRLGYSRVLLLWNPSIKKFKILPKPRFQSCSPYEQAYGFAFVPRAKDYKVVRLINDRVEGSPKVEICTLSTNSWRTWIGDGIRCAMTNRCRTAFVNGAVHWAAYKKCGNLFDPNLIIAFHMDNEVFREIPIPGYELPPPITYLSIRLSVVSEKLAYFVSRDNGIIGGVVSWDLWVLEDYGVAEFWTKFHTIRLHGIGSFIYPLQSIKKGEILFGGLEDKKLYSFDLKTQEIKEIDQEVDGLPDVFNYTESLVLLNEGIPDSSSDAMSDLEEKEEAKVKNKKEKESGYHIQKAKRIVKDKCRQEAEEMLEEVLQVEFFTPFEAILGLRMYLCYCFLVQQSDKGFGDKFGYSLRCCKAFAEQKQLKVPNTIEGWRYMIIASCNGLLCLLMRNQVRSGYSRVLLLWNPSIKRFKILPRPQFQAGSSDELAHGFAFIPQTNDYKVVRLIHDKIEGSPKVEIYTLSTNSWRTWIGDGVGCAVTNRRCPVFINEAVHWIALNKCRSPICSSLIIAFHMEDEVFRAIPSPRYDLPRPISYPCGVVSIVSGKLAYFVKHLLGGRVSWDLWVLEDYGVAEFWTKLHTIRLHSIGRFLYPLQSLKNGEILFGGLKDKNCTRLTSKRKKLRRLIKKWMDCLMRLITLRALFC</sequence>
<dbReference type="PANTHER" id="PTHR31672">
    <property type="entry name" value="BNACNNG10540D PROTEIN"/>
    <property type="match status" value="1"/>
</dbReference>
<dbReference type="PANTHER" id="PTHR31672:SF13">
    <property type="entry name" value="F-BOX PROTEIN CPR30-LIKE"/>
    <property type="match status" value="1"/>
</dbReference>
<proteinExistence type="predicted"/>
<dbReference type="OrthoDB" id="5314306at2759"/>
<dbReference type="Pfam" id="PF08268">
    <property type="entry name" value="FBA_3"/>
    <property type="match status" value="1"/>
</dbReference>
<organism evidence="2 3">
    <name type="scientific">Rhododendron simsii</name>
    <name type="common">Sims's rhododendron</name>
    <dbReference type="NCBI Taxonomy" id="118357"/>
    <lineage>
        <taxon>Eukaryota</taxon>
        <taxon>Viridiplantae</taxon>
        <taxon>Streptophyta</taxon>
        <taxon>Embryophyta</taxon>
        <taxon>Tracheophyta</taxon>
        <taxon>Spermatophyta</taxon>
        <taxon>Magnoliopsida</taxon>
        <taxon>eudicotyledons</taxon>
        <taxon>Gunneridae</taxon>
        <taxon>Pentapetalae</taxon>
        <taxon>asterids</taxon>
        <taxon>Ericales</taxon>
        <taxon>Ericaceae</taxon>
        <taxon>Ericoideae</taxon>
        <taxon>Rhodoreae</taxon>
        <taxon>Rhododendron</taxon>
    </lineage>
</organism>
<dbReference type="InterPro" id="IPR017451">
    <property type="entry name" value="F-box-assoc_interact_dom"/>
</dbReference>
<feature type="domain" description="F-box" evidence="1">
    <location>
        <begin position="1"/>
        <end position="47"/>
    </location>
</feature>
<dbReference type="Pfam" id="PF07734">
    <property type="entry name" value="FBA_1"/>
    <property type="match status" value="1"/>
</dbReference>
<dbReference type="AlphaFoldDB" id="A0A834LCC7"/>
<name>A0A834LCC7_RHOSS</name>
<dbReference type="Proteomes" id="UP000626092">
    <property type="component" value="Unassembled WGS sequence"/>
</dbReference>
<dbReference type="InterPro" id="IPR006527">
    <property type="entry name" value="F-box-assoc_dom_typ1"/>
</dbReference>
<protein>
    <recommendedName>
        <fullName evidence="1">F-box domain-containing protein</fullName>
    </recommendedName>
</protein>
<dbReference type="SMART" id="SM00256">
    <property type="entry name" value="FBOX"/>
    <property type="match status" value="1"/>
</dbReference>
<dbReference type="Gene3D" id="1.20.1280.50">
    <property type="match status" value="1"/>
</dbReference>
<dbReference type="InterPro" id="IPR036047">
    <property type="entry name" value="F-box-like_dom_sf"/>
</dbReference>
<dbReference type="EMBL" id="WJXA01000009">
    <property type="protein sequence ID" value="KAF7132958.1"/>
    <property type="molecule type" value="Genomic_DNA"/>
</dbReference>
<accession>A0A834LCC7</accession>
<keyword evidence="3" id="KW-1185">Reference proteome</keyword>
<evidence type="ECO:0000259" key="1">
    <source>
        <dbReference type="PROSITE" id="PS50181"/>
    </source>
</evidence>
<dbReference type="InterPro" id="IPR013187">
    <property type="entry name" value="F-box-assoc_dom_typ3"/>
</dbReference>
<dbReference type="InterPro" id="IPR001810">
    <property type="entry name" value="F-box_dom"/>
</dbReference>
<dbReference type="CDD" id="cd22157">
    <property type="entry name" value="F-box_AtFBW1-like"/>
    <property type="match status" value="1"/>
</dbReference>
<dbReference type="Pfam" id="PF12937">
    <property type="entry name" value="F-box-like"/>
    <property type="match status" value="1"/>
</dbReference>
<dbReference type="PROSITE" id="PS50181">
    <property type="entry name" value="FBOX"/>
    <property type="match status" value="1"/>
</dbReference>